<dbReference type="AlphaFoldDB" id="A0A3E3DZB1"/>
<proteinExistence type="predicted"/>
<comment type="caution">
    <text evidence="1">The sequence shown here is derived from an EMBL/GenBank/DDBJ whole genome shotgun (WGS) entry which is preliminary data.</text>
</comment>
<organism evidence="1 2">
    <name type="scientific">Anaerofustis stercorihominis</name>
    <dbReference type="NCBI Taxonomy" id="214853"/>
    <lineage>
        <taxon>Bacteria</taxon>
        <taxon>Bacillati</taxon>
        <taxon>Bacillota</taxon>
        <taxon>Clostridia</taxon>
        <taxon>Eubacteriales</taxon>
        <taxon>Eubacteriaceae</taxon>
        <taxon>Anaerofustis</taxon>
    </lineage>
</organism>
<dbReference type="Proteomes" id="UP000261212">
    <property type="component" value="Unassembled WGS sequence"/>
</dbReference>
<accession>A0A3E3DZB1</accession>
<reference evidence="1 2" key="1">
    <citation type="submission" date="2018-08" db="EMBL/GenBank/DDBJ databases">
        <title>A genome reference for cultivated species of the human gut microbiota.</title>
        <authorList>
            <person name="Zou Y."/>
            <person name="Xue W."/>
            <person name="Luo G."/>
        </authorList>
    </citation>
    <scope>NUCLEOTIDE SEQUENCE [LARGE SCALE GENOMIC DNA]</scope>
    <source>
        <strain evidence="1 2">AM25-6</strain>
    </source>
</reference>
<name>A0A3E3DZB1_9FIRM</name>
<protein>
    <submittedName>
        <fullName evidence="1">Uncharacterized protein</fullName>
    </submittedName>
</protein>
<dbReference type="RefSeq" id="WP_117532133.1">
    <property type="nucleotide sequence ID" value="NZ_QUSM01000003.1"/>
</dbReference>
<sequence length="61" mass="7108">MENYHIQEIETLEKKLELKIKEDEQNLVSDILKYVILNPGILNNLTDVIKGISDLEKIVEK</sequence>
<evidence type="ECO:0000313" key="2">
    <source>
        <dbReference type="Proteomes" id="UP000261212"/>
    </source>
</evidence>
<gene>
    <name evidence="1" type="ORF">DW687_06525</name>
</gene>
<dbReference type="EMBL" id="QUSM01000003">
    <property type="protein sequence ID" value="RGD74416.1"/>
    <property type="molecule type" value="Genomic_DNA"/>
</dbReference>
<evidence type="ECO:0000313" key="1">
    <source>
        <dbReference type="EMBL" id="RGD74416.1"/>
    </source>
</evidence>